<proteinExistence type="predicted"/>
<dbReference type="Proteomes" id="UP000198793">
    <property type="component" value="Unassembled WGS sequence"/>
</dbReference>
<accession>A0A1H0F558</accession>
<dbReference type="STRING" id="1166073.SAMN05192530_102361"/>
<evidence type="ECO:0000313" key="1">
    <source>
        <dbReference type="EMBL" id="SDN89745.1"/>
    </source>
</evidence>
<dbReference type="Gene3D" id="3.90.180.10">
    <property type="entry name" value="Medium-chain alcohol dehydrogenases, catalytic domain"/>
    <property type="match status" value="1"/>
</dbReference>
<reference evidence="1 2" key="1">
    <citation type="submission" date="2016-10" db="EMBL/GenBank/DDBJ databases">
        <authorList>
            <person name="de Groot N.N."/>
        </authorList>
    </citation>
    <scope>NUCLEOTIDE SEQUENCE [LARGE SCALE GENOMIC DNA]</scope>
    <source>
        <strain evidence="2">L7-484,KACC 16230,DSM 25025</strain>
    </source>
</reference>
<name>A0A1H0F558_9HYPH</name>
<organism evidence="1 2">
    <name type="scientific">Aureimonas jatrophae</name>
    <dbReference type="NCBI Taxonomy" id="1166073"/>
    <lineage>
        <taxon>Bacteria</taxon>
        <taxon>Pseudomonadati</taxon>
        <taxon>Pseudomonadota</taxon>
        <taxon>Alphaproteobacteria</taxon>
        <taxon>Hyphomicrobiales</taxon>
        <taxon>Aurantimonadaceae</taxon>
        <taxon>Aureimonas</taxon>
    </lineage>
</organism>
<dbReference type="AlphaFoldDB" id="A0A1H0F558"/>
<evidence type="ECO:0008006" key="3">
    <source>
        <dbReference type="Google" id="ProtNLM"/>
    </source>
</evidence>
<dbReference type="EMBL" id="FNIT01000002">
    <property type="protein sequence ID" value="SDN89745.1"/>
    <property type="molecule type" value="Genomic_DNA"/>
</dbReference>
<evidence type="ECO:0000313" key="2">
    <source>
        <dbReference type="Proteomes" id="UP000198793"/>
    </source>
</evidence>
<protein>
    <recommendedName>
        <fullName evidence="3">Zinc-binding dehydrogenase</fullName>
    </recommendedName>
</protein>
<gene>
    <name evidence="1" type="ORF">SAMN05192530_102361</name>
</gene>
<keyword evidence="2" id="KW-1185">Reference proteome</keyword>
<sequence>MRGFWAAQSGLSPETIGGLLEELVAEASEGRLTLPVEAIIPLDRYADALAATRRPGRKGKVLLQGR</sequence>